<dbReference type="PANTHER" id="PTHR24346">
    <property type="entry name" value="MAP/MICROTUBULE AFFINITY-REGULATING KINASE"/>
    <property type="match status" value="1"/>
</dbReference>
<evidence type="ECO:0000256" key="7">
    <source>
        <dbReference type="ARBA" id="ARBA00022840"/>
    </source>
</evidence>
<dbReference type="EMBL" id="LMYN01000047">
    <property type="protein sequence ID" value="KSA01635.1"/>
    <property type="molecule type" value="Genomic_DNA"/>
</dbReference>
<dbReference type="GO" id="GO:0005524">
    <property type="term" value="F:ATP binding"/>
    <property type="evidence" value="ECO:0007669"/>
    <property type="project" value="UniProtKB-UniRule"/>
</dbReference>
<feature type="region of interest" description="Disordered" evidence="11">
    <location>
        <begin position="706"/>
        <end position="800"/>
    </location>
</feature>
<dbReference type="SUPFAM" id="SSF56112">
    <property type="entry name" value="Protein kinase-like (PK-like)"/>
    <property type="match status" value="1"/>
</dbReference>
<organism evidence="13 14">
    <name type="scientific">Debaryomyces fabryi</name>
    <dbReference type="NCBI Taxonomy" id="58627"/>
    <lineage>
        <taxon>Eukaryota</taxon>
        <taxon>Fungi</taxon>
        <taxon>Dikarya</taxon>
        <taxon>Ascomycota</taxon>
        <taxon>Saccharomycotina</taxon>
        <taxon>Pichiomycetes</taxon>
        <taxon>Debaryomycetaceae</taxon>
        <taxon>Debaryomyces</taxon>
    </lineage>
</organism>
<protein>
    <recommendedName>
        <fullName evidence="1">non-specific serine/threonine protein kinase</fullName>
        <ecNumber evidence="1">2.7.11.1</ecNumber>
    </recommendedName>
</protein>
<dbReference type="GO" id="GO:0005737">
    <property type="term" value="C:cytoplasm"/>
    <property type="evidence" value="ECO:0007669"/>
    <property type="project" value="TreeGrafter"/>
</dbReference>
<feature type="compositionally biased region" description="Polar residues" evidence="11">
    <location>
        <begin position="706"/>
        <end position="718"/>
    </location>
</feature>
<sequence length="979" mass="111985">MNGSRVSDQNTKARLAAQFNQFYIQITSPEVIHIGNYKIIKEIGEGAFGKVYLANHVLLNVQVVLKCGLIDDPNIVREVYYHRQLQHKNIVKLYEVIKTEKHLWMALEYCEGSELFYYIYEKRRLEYHECQNLFNQIITGVKYVHSLNLAHRDLKLENILLADTKKSIVKLTDFGFVREFNPIKRQFLSTVCGTTVYMAPELIKNQPYSGFAIDIWSLGVILFTMLYGEMPFDEDDDLKTKYKIINEEPIYRDSVPQEAIDLLRRMLSKDPRSRPSLNDISNSSFFIDINNRHFEKTNRSSIYNDQDSILSISQHYNSDAQPFQSKMDRNLMRRFEKLNIDTIQLQQDVLNGEKNPLTAFYELSLVREFTKKKRHYKEKKRKYHEAKKSLINSRKKVKSALSLSEQGSGPPPLERIISSLSLSSNRNSVSRTNLSKVGSRKSIEFSDPYKRPKGSELNRNSLTGHRMNKTVSNLDQDFMHNPEFQETNAETAPLTKIVTFNQDEMRRRPSNATTTLSSTTGSENLKKKIKNARIFNKLQFWKKNKNTNGAEITRENALRPTEQHYGNGEKIALISNGRSPSPKTDPNGIYRHIVPIIETQDTTLVNENLVPNENEIEEKNDLIQDVDNNMDEAVFESPNRQATPTLDNYPLSSKYLKTRPSSVVSQVSQLSHLSQLSTMMSESDILGETDTMDEEEYDEDGIYESSLDNSQQDFPQRHSSVMSPVSGSSATTNTKPSLIKKRPSYRRTLSSDVSIMSTSTAATGSNPAPTKSHHQKRSLSRLSSNSSEESYSQSRKSANMNGNLFASPTPIVPMTEPVNDINSSLSPVPNRPVSPETTPPAKKMTFVNSKLWRHSRNTPSQNTAPPKPNNIQPYQLLNDNETITRSHSPPIPNKFNKLKLKNGQINNNQDQMYNSNFSVKTSWPKNANQQENSDVNYRNMQLIDDNSVWNRNNNIMGPINGNNMYQANFIINEEEEDES</sequence>
<feature type="compositionally biased region" description="Low complexity" evidence="11">
    <location>
        <begin position="415"/>
        <end position="435"/>
    </location>
</feature>
<feature type="compositionally biased region" description="Low complexity" evidence="11">
    <location>
        <begin position="719"/>
        <end position="729"/>
    </location>
</feature>
<dbReference type="GO" id="GO:0004674">
    <property type="term" value="F:protein serine/threonine kinase activity"/>
    <property type="evidence" value="ECO:0007669"/>
    <property type="project" value="UniProtKB-KW"/>
</dbReference>
<dbReference type="PROSITE" id="PS00108">
    <property type="entry name" value="PROTEIN_KINASE_ST"/>
    <property type="match status" value="1"/>
</dbReference>
<accession>A0A0V1PZL9</accession>
<dbReference type="PROSITE" id="PS50011">
    <property type="entry name" value="PROTEIN_KINASE_DOM"/>
    <property type="match status" value="1"/>
</dbReference>
<evidence type="ECO:0000256" key="4">
    <source>
        <dbReference type="ARBA" id="ARBA00022679"/>
    </source>
</evidence>
<proteinExistence type="predicted"/>
<keyword evidence="3" id="KW-0597">Phosphoprotein</keyword>
<dbReference type="InterPro" id="IPR017441">
    <property type="entry name" value="Protein_kinase_ATP_BS"/>
</dbReference>
<evidence type="ECO:0000259" key="12">
    <source>
        <dbReference type="PROSITE" id="PS50011"/>
    </source>
</evidence>
<dbReference type="InterPro" id="IPR000719">
    <property type="entry name" value="Prot_kinase_dom"/>
</dbReference>
<feature type="domain" description="Protein kinase" evidence="12">
    <location>
        <begin position="37"/>
        <end position="286"/>
    </location>
</feature>
<comment type="catalytic activity">
    <reaction evidence="9">
        <text>L-seryl-[protein] + ATP = O-phospho-L-seryl-[protein] + ADP + H(+)</text>
        <dbReference type="Rhea" id="RHEA:17989"/>
        <dbReference type="Rhea" id="RHEA-COMP:9863"/>
        <dbReference type="Rhea" id="RHEA-COMP:11604"/>
        <dbReference type="ChEBI" id="CHEBI:15378"/>
        <dbReference type="ChEBI" id="CHEBI:29999"/>
        <dbReference type="ChEBI" id="CHEBI:30616"/>
        <dbReference type="ChEBI" id="CHEBI:83421"/>
        <dbReference type="ChEBI" id="CHEBI:456216"/>
        <dbReference type="EC" id="2.7.11.1"/>
    </reaction>
</comment>
<dbReference type="GeneID" id="26839584"/>
<keyword evidence="4" id="KW-0808">Transferase</keyword>
<keyword evidence="2" id="KW-0723">Serine/threonine-protein kinase</keyword>
<evidence type="ECO:0000256" key="8">
    <source>
        <dbReference type="ARBA" id="ARBA00047899"/>
    </source>
</evidence>
<feature type="compositionally biased region" description="Basic residues" evidence="11">
    <location>
        <begin position="374"/>
        <end position="385"/>
    </location>
</feature>
<gene>
    <name evidence="13" type="ORF">AC631_02575</name>
</gene>
<evidence type="ECO:0000256" key="6">
    <source>
        <dbReference type="ARBA" id="ARBA00022777"/>
    </source>
</evidence>
<name>A0A0V1PZL9_9ASCO</name>
<evidence type="ECO:0000256" key="3">
    <source>
        <dbReference type="ARBA" id="ARBA00022553"/>
    </source>
</evidence>
<dbReference type="AlphaFoldDB" id="A0A0V1PZL9"/>
<feature type="region of interest" description="Disordered" evidence="11">
    <location>
        <begin position="374"/>
        <end position="461"/>
    </location>
</feature>
<dbReference type="CDD" id="cd14003">
    <property type="entry name" value="STKc_AMPK-like"/>
    <property type="match status" value="1"/>
</dbReference>
<keyword evidence="6" id="KW-0418">Kinase</keyword>
<evidence type="ECO:0000256" key="10">
    <source>
        <dbReference type="PROSITE-ProRule" id="PRU10141"/>
    </source>
</evidence>
<dbReference type="OrthoDB" id="942095at2759"/>
<dbReference type="RefSeq" id="XP_015467737.1">
    <property type="nucleotide sequence ID" value="XM_015611405.1"/>
</dbReference>
<feature type="region of interest" description="Disordered" evidence="11">
    <location>
        <begin position="823"/>
        <end position="842"/>
    </location>
</feature>
<evidence type="ECO:0000256" key="1">
    <source>
        <dbReference type="ARBA" id="ARBA00012513"/>
    </source>
</evidence>
<evidence type="ECO:0000313" key="14">
    <source>
        <dbReference type="Proteomes" id="UP000054251"/>
    </source>
</evidence>
<dbReference type="GO" id="GO:0030447">
    <property type="term" value="P:filamentous growth"/>
    <property type="evidence" value="ECO:0007669"/>
    <property type="project" value="UniProtKB-ARBA"/>
</dbReference>
<dbReference type="FunFam" id="1.10.510.10:FF:000650">
    <property type="entry name" value="Serine/threonine-protein kinase ppk16"/>
    <property type="match status" value="1"/>
</dbReference>
<feature type="compositionally biased region" description="Basic and acidic residues" evidence="11">
    <location>
        <begin position="441"/>
        <end position="456"/>
    </location>
</feature>
<keyword evidence="7 10" id="KW-0067">ATP-binding</keyword>
<dbReference type="Gene3D" id="1.10.510.10">
    <property type="entry name" value="Transferase(Phosphotransferase) domain 1"/>
    <property type="match status" value="1"/>
</dbReference>
<dbReference type="EC" id="2.7.11.1" evidence="1"/>
<evidence type="ECO:0000256" key="2">
    <source>
        <dbReference type="ARBA" id="ARBA00022527"/>
    </source>
</evidence>
<dbReference type="PANTHER" id="PTHR24346:SF110">
    <property type="entry name" value="NON-SPECIFIC SERINE_THREONINE PROTEIN KINASE"/>
    <property type="match status" value="1"/>
</dbReference>
<comment type="catalytic activity">
    <reaction evidence="8">
        <text>L-threonyl-[protein] + ATP = O-phospho-L-threonyl-[protein] + ADP + H(+)</text>
        <dbReference type="Rhea" id="RHEA:46608"/>
        <dbReference type="Rhea" id="RHEA-COMP:11060"/>
        <dbReference type="Rhea" id="RHEA-COMP:11605"/>
        <dbReference type="ChEBI" id="CHEBI:15378"/>
        <dbReference type="ChEBI" id="CHEBI:30013"/>
        <dbReference type="ChEBI" id="CHEBI:30616"/>
        <dbReference type="ChEBI" id="CHEBI:61977"/>
        <dbReference type="ChEBI" id="CHEBI:456216"/>
        <dbReference type="EC" id="2.7.11.1"/>
    </reaction>
</comment>
<comment type="caution">
    <text evidence="13">The sequence shown here is derived from an EMBL/GenBank/DDBJ whole genome shotgun (WGS) entry which is preliminary data.</text>
</comment>
<dbReference type="PROSITE" id="PS00107">
    <property type="entry name" value="PROTEIN_KINASE_ATP"/>
    <property type="match status" value="1"/>
</dbReference>
<feature type="binding site" evidence="10">
    <location>
        <position position="66"/>
    </location>
    <ligand>
        <name>ATP</name>
        <dbReference type="ChEBI" id="CHEBI:30616"/>
    </ligand>
</feature>
<dbReference type="InterPro" id="IPR008271">
    <property type="entry name" value="Ser/Thr_kinase_AS"/>
</dbReference>
<keyword evidence="14" id="KW-1185">Reference proteome</keyword>
<feature type="compositionally biased region" description="Polar residues" evidence="11">
    <location>
        <begin position="747"/>
        <end position="769"/>
    </location>
</feature>
<dbReference type="GO" id="GO:0035556">
    <property type="term" value="P:intracellular signal transduction"/>
    <property type="evidence" value="ECO:0007669"/>
    <property type="project" value="TreeGrafter"/>
</dbReference>
<dbReference type="InterPro" id="IPR011009">
    <property type="entry name" value="Kinase-like_dom_sf"/>
</dbReference>
<reference evidence="13 14" key="1">
    <citation type="submission" date="2015-11" db="EMBL/GenBank/DDBJ databases">
        <title>The genome of Debaryomyces fabryi.</title>
        <authorList>
            <person name="Tafer H."/>
            <person name="Lopandic K."/>
        </authorList>
    </citation>
    <scope>NUCLEOTIDE SEQUENCE [LARGE SCALE GENOMIC DNA]</scope>
    <source>
        <strain evidence="13 14">CBS 789</strain>
    </source>
</reference>
<keyword evidence="5 10" id="KW-0547">Nucleotide-binding</keyword>
<dbReference type="Pfam" id="PF00069">
    <property type="entry name" value="Pkinase"/>
    <property type="match status" value="1"/>
</dbReference>
<evidence type="ECO:0000256" key="9">
    <source>
        <dbReference type="ARBA" id="ARBA00048679"/>
    </source>
</evidence>
<evidence type="ECO:0000256" key="11">
    <source>
        <dbReference type="SAM" id="MobiDB-lite"/>
    </source>
</evidence>
<dbReference type="Proteomes" id="UP000054251">
    <property type="component" value="Unassembled WGS sequence"/>
</dbReference>
<dbReference type="SMART" id="SM00220">
    <property type="entry name" value="S_TKc"/>
    <property type="match status" value="1"/>
</dbReference>
<evidence type="ECO:0000313" key="13">
    <source>
        <dbReference type="EMBL" id="KSA01635.1"/>
    </source>
</evidence>
<feature type="compositionally biased region" description="Low complexity" evidence="11">
    <location>
        <begin position="780"/>
        <end position="797"/>
    </location>
</feature>
<evidence type="ECO:0000256" key="5">
    <source>
        <dbReference type="ARBA" id="ARBA00022741"/>
    </source>
</evidence>